<keyword evidence="2" id="KW-1015">Disulfide bond</keyword>
<comment type="caution">
    <text evidence="4">The sequence shown here is derived from an EMBL/GenBank/DDBJ whole genome shotgun (WGS) entry which is preliminary data.</text>
</comment>
<protein>
    <recommendedName>
        <fullName evidence="3">LamG-like jellyroll fold domain-containing protein</fullName>
    </recommendedName>
</protein>
<reference evidence="5" key="1">
    <citation type="submission" date="2017-09" db="EMBL/GenBank/DDBJ databases">
        <title>Depth-based differentiation of microbial function through sediment-hosted aquifers and enrichment of novel symbionts in the deep terrestrial subsurface.</title>
        <authorList>
            <person name="Probst A.J."/>
            <person name="Ladd B."/>
            <person name="Jarett J.K."/>
            <person name="Geller-Mcgrath D.E."/>
            <person name="Sieber C.M.K."/>
            <person name="Emerson J.B."/>
            <person name="Anantharaman K."/>
            <person name="Thomas B.C."/>
            <person name="Malmstrom R."/>
            <person name="Stieglmeier M."/>
            <person name="Klingl A."/>
            <person name="Woyke T."/>
            <person name="Ryan C.M."/>
            <person name="Banfield J.F."/>
        </authorList>
    </citation>
    <scope>NUCLEOTIDE SEQUENCE [LARGE SCALE GENOMIC DNA]</scope>
</reference>
<dbReference type="EMBL" id="PEVH01000042">
    <property type="protein sequence ID" value="PIU99151.1"/>
    <property type="molecule type" value="Genomic_DNA"/>
</dbReference>
<name>A0A2M7B7Q0_9BACT</name>
<dbReference type="Proteomes" id="UP000230131">
    <property type="component" value="Unassembled WGS sequence"/>
</dbReference>
<keyword evidence="1" id="KW-0732">Signal</keyword>
<organism evidence="4 5">
    <name type="scientific">Candidatus Wolfebacteria bacterium CG03_land_8_20_14_0_80_36_15</name>
    <dbReference type="NCBI Taxonomy" id="1975067"/>
    <lineage>
        <taxon>Bacteria</taxon>
        <taxon>Candidatus Wolfeibacteriota</taxon>
    </lineage>
</organism>
<evidence type="ECO:0000256" key="1">
    <source>
        <dbReference type="ARBA" id="ARBA00022729"/>
    </source>
</evidence>
<evidence type="ECO:0000313" key="5">
    <source>
        <dbReference type="Proteomes" id="UP000230131"/>
    </source>
</evidence>
<dbReference type="SUPFAM" id="SSF49899">
    <property type="entry name" value="Concanavalin A-like lectins/glucanases"/>
    <property type="match status" value="1"/>
</dbReference>
<proteinExistence type="predicted"/>
<accession>A0A2M7B7Q0</accession>
<evidence type="ECO:0000259" key="3">
    <source>
        <dbReference type="SMART" id="SM00560"/>
    </source>
</evidence>
<sequence length="254" mass="27538">MTTDGGSDNGRYEVGTSLAFLPQPNNIVAFWQMDEASWNGTTGEVIDQTSNHIDGTAYGMTTVDNGIIGRCGSSVHNSGNRIDIPTIAAFYDAFDNAWTVSVWVKLTADNDGIEIIFDKPFTSHASPSYHIWIWADNAGTNNRWTATIVNSAGTEYLKAQGSVGSVVLNQWTHLVTTFDLASTILKLYKNGSEIASDTTPSGTYANYDYGASFCRLKNYNGYDPTGLIDEAIIWNVALTSDEVATLYASGAPIR</sequence>
<dbReference type="InterPro" id="IPR006558">
    <property type="entry name" value="LamG-like"/>
</dbReference>
<dbReference type="AlphaFoldDB" id="A0A2M7B7Q0"/>
<evidence type="ECO:0000313" key="4">
    <source>
        <dbReference type="EMBL" id="PIU99151.1"/>
    </source>
</evidence>
<evidence type="ECO:0000256" key="2">
    <source>
        <dbReference type="ARBA" id="ARBA00023157"/>
    </source>
</evidence>
<dbReference type="Gene3D" id="2.60.120.200">
    <property type="match status" value="1"/>
</dbReference>
<gene>
    <name evidence="4" type="ORF">COS59_01310</name>
</gene>
<dbReference type="Pfam" id="PF13385">
    <property type="entry name" value="Laminin_G_3"/>
    <property type="match status" value="1"/>
</dbReference>
<dbReference type="InterPro" id="IPR013320">
    <property type="entry name" value="ConA-like_dom_sf"/>
</dbReference>
<feature type="domain" description="LamG-like jellyroll fold" evidence="3">
    <location>
        <begin position="96"/>
        <end position="241"/>
    </location>
</feature>
<dbReference type="SMART" id="SM00560">
    <property type="entry name" value="LamGL"/>
    <property type="match status" value="1"/>
</dbReference>